<reference evidence="1" key="2">
    <citation type="journal article" date="2015" name="Fish Shellfish Immunol.">
        <title>Early steps in the European eel (Anguilla anguilla)-Vibrio vulnificus interaction in the gills: Role of the RtxA13 toxin.</title>
        <authorList>
            <person name="Callol A."/>
            <person name="Pajuelo D."/>
            <person name="Ebbesson L."/>
            <person name="Teles M."/>
            <person name="MacKenzie S."/>
            <person name="Amaro C."/>
        </authorList>
    </citation>
    <scope>NUCLEOTIDE SEQUENCE</scope>
</reference>
<dbReference type="EMBL" id="GBXM01050136">
    <property type="protein sequence ID" value="JAH58441.1"/>
    <property type="molecule type" value="Transcribed_RNA"/>
</dbReference>
<organism evidence="1">
    <name type="scientific">Anguilla anguilla</name>
    <name type="common">European freshwater eel</name>
    <name type="synonym">Muraena anguilla</name>
    <dbReference type="NCBI Taxonomy" id="7936"/>
    <lineage>
        <taxon>Eukaryota</taxon>
        <taxon>Metazoa</taxon>
        <taxon>Chordata</taxon>
        <taxon>Craniata</taxon>
        <taxon>Vertebrata</taxon>
        <taxon>Euteleostomi</taxon>
        <taxon>Actinopterygii</taxon>
        <taxon>Neopterygii</taxon>
        <taxon>Teleostei</taxon>
        <taxon>Anguilliformes</taxon>
        <taxon>Anguillidae</taxon>
        <taxon>Anguilla</taxon>
    </lineage>
</organism>
<protein>
    <submittedName>
        <fullName evidence="1">Uncharacterized protein</fullName>
    </submittedName>
</protein>
<accession>A0A0E9TY27</accession>
<proteinExistence type="predicted"/>
<dbReference type="AlphaFoldDB" id="A0A0E9TY27"/>
<evidence type="ECO:0000313" key="1">
    <source>
        <dbReference type="EMBL" id="JAH58441.1"/>
    </source>
</evidence>
<sequence length="17" mass="1871">MTHCLSSASLLHFSLHS</sequence>
<name>A0A0E9TY27_ANGAN</name>
<reference evidence="1" key="1">
    <citation type="submission" date="2014-11" db="EMBL/GenBank/DDBJ databases">
        <authorList>
            <person name="Amaro Gonzalez C."/>
        </authorList>
    </citation>
    <scope>NUCLEOTIDE SEQUENCE</scope>
</reference>